<evidence type="ECO:0000313" key="4">
    <source>
        <dbReference type="Proteomes" id="UP001500456"/>
    </source>
</evidence>
<feature type="transmembrane region" description="Helical" evidence="2">
    <location>
        <begin position="58"/>
        <end position="78"/>
    </location>
</feature>
<keyword evidence="2" id="KW-1133">Transmembrane helix</keyword>
<dbReference type="EMBL" id="BAAAZX010000010">
    <property type="protein sequence ID" value="GAA3997084.1"/>
    <property type="molecule type" value="Genomic_DNA"/>
</dbReference>
<dbReference type="Proteomes" id="UP001500456">
    <property type="component" value="Unassembled WGS sequence"/>
</dbReference>
<evidence type="ECO:0000313" key="3">
    <source>
        <dbReference type="EMBL" id="GAA3997084.1"/>
    </source>
</evidence>
<gene>
    <name evidence="3" type="ORF">GCM10022232_37590</name>
</gene>
<accession>A0ABP7RGE4</accession>
<name>A0ABP7RGE4_9ACTN</name>
<proteinExistence type="predicted"/>
<comment type="caution">
    <text evidence="3">The sequence shown here is derived from an EMBL/GenBank/DDBJ whole genome shotgun (WGS) entry which is preliminary data.</text>
</comment>
<evidence type="ECO:0000256" key="2">
    <source>
        <dbReference type="SAM" id="Phobius"/>
    </source>
</evidence>
<organism evidence="3 4">
    <name type="scientific">Streptomyces plumbiresistens</name>
    <dbReference type="NCBI Taxonomy" id="511811"/>
    <lineage>
        <taxon>Bacteria</taxon>
        <taxon>Bacillati</taxon>
        <taxon>Actinomycetota</taxon>
        <taxon>Actinomycetes</taxon>
        <taxon>Kitasatosporales</taxon>
        <taxon>Streptomycetaceae</taxon>
        <taxon>Streptomyces</taxon>
    </lineage>
</organism>
<protein>
    <submittedName>
        <fullName evidence="3">Uncharacterized protein</fullName>
    </submittedName>
</protein>
<keyword evidence="2" id="KW-0812">Transmembrane</keyword>
<sequence>MPATGGPPASHPGQRPIRTRVTWSSPAAPAPDLSTTWAVPSTDSGREDLFTQRVTGSALLPVGVVTGVGGGAYLAWLLRAERRADRV</sequence>
<evidence type="ECO:0000256" key="1">
    <source>
        <dbReference type="SAM" id="MobiDB-lite"/>
    </source>
</evidence>
<keyword evidence="4" id="KW-1185">Reference proteome</keyword>
<reference evidence="4" key="1">
    <citation type="journal article" date="2019" name="Int. J. Syst. Evol. Microbiol.">
        <title>The Global Catalogue of Microorganisms (GCM) 10K type strain sequencing project: providing services to taxonomists for standard genome sequencing and annotation.</title>
        <authorList>
            <consortium name="The Broad Institute Genomics Platform"/>
            <consortium name="The Broad Institute Genome Sequencing Center for Infectious Disease"/>
            <person name="Wu L."/>
            <person name="Ma J."/>
        </authorList>
    </citation>
    <scope>NUCLEOTIDE SEQUENCE [LARGE SCALE GENOMIC DNA]</scope>
    <source>
        <strain evidence="4">JCM 16924</strain>
    </source>
</reference>
<keyword evidence="2" id="KW-0472">Membrane</keyword>
<feature type="region of interest" description="Disordered" evidence="1">
    <location>
        <begin position="1"/>
        <end position="39"/>
    </location>
</feature>